<accession>A0ABW1CBW6</accession>
<feature type="region of interest" description="Disordered" evidence="1">
    <location>
        <begin position="157"/>
        <end position="181"/>
    </location>
</feature>
<dbReference type="Pfam" id="PF19457">
    <property type="entry name" value="DUF5994"/>
    <property type="match status" value="1"/>
</dbReference>
<sequence>MTPTLLSHLKPLSAIASAVPASDSTVRLSLSPALDRRATVDGAWWPYSRDAAAELPGLIAAVDQRLDRITLSVGVYRDSWDHIPRRLQARGRRIRVGWFHHTDPRVITLRPAGAEPITLLVIEPGTAVTAAEAALRLTAQDTTGFDPAGILTTAHLPATARAPAVRGRPSTTPGFSDRRTS</sequence>
<protein>
    <submittedName>
        <fullName evidence="2">DUF5994 family protein</fullName>
    </submittedName>
</protein>
<comment type="caution">
    <text evidence="2">The sequence shown here is derived from an EMBL/GenBank/DDBJ whole genome shotgun (WGS) entry which is preliminary data.</text>
</comment>
<dbReference type="InterPro" id="IPR046036">
    <property type="entry name" value="DUF5994"/>
</dbReference>
<name>A0ABW1CBW6_9ACTN</name>
<evidence type="ECO:0000313" key="2">
    <source>
        <dbReference type="EMBL" id="MFC5822584.1"/>
    </source>
</evidence>
<evidence type="ECO:0000256" key="1">
    <source>
        <dbReference type="SAM" id="MobiDB-lite"/>
    </source>
</evidence>
<reference evidence="3" key="1">
    <citation type="journal article" date="2019" name="Int. J. Syst. Evol. Microbiol.">
        <title>The Global Catalogue of Microorganisms (GCM) 10K type strain sequencing project: providing services to taxonomists for standard genome sequencing and annotation.</title>
        <authorList>
            <consortium name="The Broad Institute Genomics Platform"/>
            <consortium name="The Broad Institute Genome Sequencing Center for Infectious Disease"/>
            <person name="Wu L."/>
            <person name="Ma J."/>
        </authorList>
    </citation>
    <scope>NUCLEOTIDE SEQUENCE [LARGE SCALE GENOMIC DNA]</scope>
    <source>
        <strain evidence="3">CCUG 53903</strain>
    </source>
</reference>
<proteinExistence type="predicted"/>
<organism evidence="2 3">
    <name type="scientific">Nonomuraea insulae</name>
    <dbReference type="NCBI Taxonomy" id="1616787"/>
    <lineage>
        <taxon>Bacteria</taxon>
        <taxon>Bacillati</taxon>
        <taxon>Actinomycetota</taxon>
        <taxon>Actinomycetes</taxon>
        <taxon>Streptosporangiales</taxon>
        <taxon>Streptosporangiaceae</taxon>
        <taxon>Nonomuraea</taxon>
    </lineage>
</organism>
<dbReference type="Proteomes" id="UP001596058">
    <property type="component" value="Unassembled WGS sequence"/>
</dbReference>
<gene>
    <name evidence="2" type="ORF">ACFPZ3_01835</name>
</gene>
<dbReference type="RefSeq" id="WP_379512134.1">
    <property type="nucleotide sequence ID" value="NZ_JBHSPA010000004.1"/>
</dbReference>
<dbReference type="EMBL" id="JBHSPA010000004">
    <property type="protein sequence ID" value="MFC5822584.1"/>
    <property type="molecule type" value="Genomic_DNA"/>
</dbReference>
<keyword evidence="3" id="KW-1185">Reference proteome</keyword>
<evidence type="ECO:0000313" key="3">
    <source>
        <dbReference type="Proteomes" id="UP001596058"/>
    </source>
</evidence>